<proteinExistence type="predicted"/>
<evidence type="ECO:0000313" key="3">
    <source>
        <dbReference type="EMBL" id="PIE35806.1"/>
    </source>
</evidence>
<gene>
    <name evidence="3" type="ORF">CSA56_02685</name>
</gene>
<dbReference type="InterPro" id="IPR019734">
    <property type="entry name" value="TPR_rpt"/>
</dbReference>
<protein>
    <recommendedName>
        <fullName evidence="5">Tetratricopeptide repeat protein</fullName>
    </recommendedName>
</protein>
<dbReference type="Pfam" id="PF13181">
    <property type="entry name" value="TPR_8"/>
    <property type="match status" value="1"/>
</dbReference>
<dbReference type="PROSITE" id="PS51257">
    <property type="entry name" value="PROKAR_LIPOPROTEIN"/>
    <property type="match status" value="1"/>
</dbReference>
<evidence type="ECO:0000256" key="1">
    <source>
        <dbReference type="PROSITE-ProRule" id="PRU00339"/>
    </source>
</evidence>
<dbReference type="Proteomes" id="UP000230821">
    <property type="component" value="Unassembled WGS sequence"/>
</dbReference>
<dbReference type="SUPFAM" id="SSF48452">
    <property type="entry name" value="TPR-like"/>
    <property type="match status" value="1"/>
</dbReference>
<dbReference type="SMART" id="SM00028">
    <property type="entry name" value="TPR"/>
    <property type="match status" value="2"/>
</dbReference>
<dbReference type="Gene3D" id="1.25.40.10">
    <property type="entry name" value="Tetratricopeptide repeat domain"/>
    <property type="match status" value="1"/>
</dbReference>
<dbReference type="PROSITE" id="PS50005">
    <property type="entry name" value="TPR"/>
    <property type="match status" value="2"/>
</dbReference>
<dbReference type="EMBL" id="PDSK01000032">
    <property type="protein sequence ID" value="PIE35806.1"/>
    <property type="molecule type" value="Genomic_DNA"/>
</dbReference>
<feature type="repeat" description="TPR" evidence="1">
    <location>
        <begin position="96"/>
        <end position="129"/>
    </location>
</feature>
<feature type="repeat" description="TPR" evidence="1">
    <location>
        <begin position="45"/>
        <end position="78"/>
    </location>
</feature>
<keyword evidence="1" id="KW-0802">TPR repeat</keyword>
<organism evidence="3 4">
    <name type="scientific">candidate division KSB3 bacterium</name>
    <dbReference type="NCBI Taxonomy" id="2044937"/>
    <lineage>
        <taxon>Bacteria</taxon>
        <taxon>candidate division KSB3</taxon>
    </lineage>
</organism>
<accession>A0A2G6KJF0</accession>
<feature type="chain" id="PRO_5013828737" description="Tetratricopeptide repeat protein" evidence="2">
    <location>
        <begin position="25"/>
        <end position="147"/>
    </location>
</feature>
<evidence type="ECO:0000313" key="4">
    <source>
        <dbReference type="Proteomes" id="UP000230821"/>
    </source>
</evidence>
<dbReference type="InterPro" id="IPR011990">
    <property type="entry name" value="TPR-like_helical_dom_sf"/>
</dbReference>
<evidence type="ECO:0000256" key="2">
    <source>
        <dbReference type="SAM" id="SignalP"/>
    </source>
</evidence>
<evidence type="ECO:0008006" key="5">
    <source>
        <dbReference type="Google" id="ProtNLM"/>
    </source>
</evidence>
<dbReference type="AlphaFoldDB" id="A0A2G6KJF0"/>
<comment type="caution">
    <text evidence="3">The sequence shown here is derived from an EMBL/GenBank/DDBJ whole genome shotgun (WGS) entry which is preliminary data.</text>
</comment>
<feature type="signal peptide" evidence="2">
    <location>
        <begin position="1"/>
        <end position="24"/>
    </location>
</feature>
<sequence length="147" mass="16237">MKSQQCTLGLLLCVTCLILLISCAQPSGNTQPGPPKQTPPNPQNVDKIVQSGLAQLEAGDVAKAIAFCEKAAKLAPNNLKAAKCLQDARLQRDEMVEKALRKGIAYFEEDELEAAMKQWEYVLDLDPSHKKAQDYKEQTQIRLDALQ</sequence>
<name>A0A2G6KJF0_9BACT</name>
<keyword evidence="2" id="KW-0732">Signal</keyword>
<reference evidence="3 4" key="1">
    <citation type="submission" date="2017-10" db="EMBL/GenBank/DDBJ databases">
        <title>Novel microbial diversity and functional potential in the marine mammal oral microbiome.</title>
        <authorList>
            <person name="Dudek N.K."/>
            <person name="Sun C.L."/>
            <person name="Burstein D."/>
            <person name="Kantor R.S."/>
            <person name="Aliaga Goltsman D.S."/>
            <person name="Bik E.M."/>
            <person name="Thomas B.C."/>
            <person name="Banfield J.F."/>
            <person name="Relman D.A."/>
        </authorList>
    </citation>
    <scope>NUCLEOTIDE SEQUENCE [LARGE SCALE GENOMIC DNA]</scope>
    <source>
        <strain evidence="3">DOLJORAL78_47_16</strain>
    </source>
</reference>